<name>A0ABR8U4E9_9CELL</name>
<dbReference type="RefSeq" id="WP_191806092.1">
    <property type="nucleotide sequence ID" value="NZ_JACSQF010000034.1"/>
</dbReference>
<reference evidence="1 2" key="1">
    <citation type="submission" date="2020-08" db="EMBL/GenBank/DDBJ databases">
        <title>A Genomic Blueprint of the Chicken Gut Microbiome.</title>
        <authorList>
            <person name="Gilroy R."/>
            <person name="Ravi A."/>
            <person name="Getino M."/>
            <person name="Pursley I."/>
            <person name="Horton D.L."/>
            <person name="Alikhan N.-F."/>
            <person name="Baker D."/>
            <person name="Gharbi K."/>
            <person name="Hall N."/>
            <person name="Watson M."/>
            <person name="Adriaenssens E.M."/>
            <person name="Foster-Nyarko E."/>
            <person name="Jarju S."/>
            <person name="Secka A."/>
            <person name="Antonio M."/>
            <person name="Oren A."/>
            <person name="Chaudhuri R."/>
            <person name="La Ragione R.M."/>
            <person name="Hildebrand F."/>
            <person name="Pallen M.J."/>
        </authorList>
    </citation>
    <scope>NUCLEOTIDE SEQUENCE [LARGE SCALE GENOMIC DNA]</scope>
    <source>
        <strain evidence="1 2">Sa2CUA9</strain>
    </source>
</reference>
<comment type="caution">
    <text evidence="1">The sequence shown here is derived from an EMBL/GenBank/DDBJ whole genome shotgun (WGS) entry which is preliminary data.</text>
</comment>
<evidence type="ECO:0000313" key="1">
    <source>
        <dbReference type="EMBL" id="MBD7982911.1"/>
    </source>
</evidence>
<organism evidence="1 2">
    <name type="scientific">Oerskovia merdavium</name>
    <dbReference type="NCBI Taxonomy" id="2762227"/>
    <lineage>
        <taxon>Bacteria</taxon>
        <taxon>Bacillati</taxon>
        <taxon>Actinomycetota</taxon>
        <taxon>Actinomycetes</taxon>
        <taxon>Micrococcales</taxon>
        <taxon>Cellulomonadaceae</taxon>
        <taxon>Oerskovia</taxon>
    </lineage>
</organism>
<dbReference type="EMBL" id="JACSQF010000034">
    <property type="protein sequence ID" value="MBD7982911.1"/>
    <property type="molecule type" value="Genomic_DNA"/>
</dbReference>
<proteinExistence type="predicted"/>
<accession>A0ABR8U4E9</accession>
<protein>
    <recommendedName>
        <fullName evidence="3">DUF222 domain-containing protein</fullName>
    </recommendedName>
</protein>
<keyword evidence="2" id="KW-1185">Reference proteome</keyword>
<gene>
    <name evidence="1" type="ORF">H9641_19630</name>
</gene>
<evidence type="ECO:0000313" key="2">
    <source>
        <dbReference type="Proteomes" id="UP000655570"/>
    </source>
</evidence>
<evidence type="ECO:0008006" key="3">
    <source>
        <dbReference type="Google" id="ProtNLM"/>
    </source>
</evidence>
<dbReference type="Proteomes" id="UP000655570">
    <property type="component" value="Unassembled WGS sequence"/>
</dbReference>
<sequence>MDTGQIAEWITDSAYVWGARVQDPASIEVASGSDLEDDKVLPGGLEVARLTWRALGTAGEHAGLLAHIVASSGGGVFAKPYLSLARTTMLGAARALYVLEPDAPADRRARALQLLRTEATDTHKVVGDWEASRATGDQRVQAARAAADQFRTECERELVAAGKKAGSVMTETALLVAVAPHLAEKVPDPVASLMTLWRLSSATAHARTWSWSAPLEDEDPITQYTSIWSLPMGLMDEAWDLWNKRRGCEANP</sequence>